<evidence type="ECO:0000313" key="2">
    <source>
        <dbReference type="Proteomes" id="UP000281691"/>
    </source>
</evidence>
<gene>
    <name evidence="1" type="ORF">EDC46_0338</name>
</gene>
<dbReference type="Proteomes" id="UP000281691">
    <property type="component" value="Unassembled WGS sequence"/>
</dbReference>
<protein>
    <submittedName>
        <fullName evidence="1">Uncharacterized protein</fullName>
    </submittedName>
</protein>
<organism evidence="1 2">
    <name type="scientific">Vespertiliibacter pulmonis</name>
    <dbReference type="NCBI Taxonomy" id="1443036"/>
    <lineage>
        <taxon>Bacteria</taxon>
        <taxon>Pseudomonadati</taxon>
        <taxon>Pseudomonadota</taxon>
        <taxon>Gammaproteobacteria</taxon>
        <taxon>Pasteurellales</taxon>
        <taxon>Pasteurellaceae</taxon>
        <taxon>Vespertiliibacter</taxon>
    </lineage>
</organism>
<name>A0A3N4W0S3_9PAST</name>
<keyword evidence="2" id="KW-1185">Reference proteome</keyword>
<proteinExistence type="predicted"/>
<comment type="caution">
    <text evidence="1">The sequence shown here is derived from an EMBL/GenBank/DDBJ whole genome shotgun (WGS) entry which is preliminary data.</text>
</comment>
<dbReference type="EMBL" id="RKQP01000001">
    <property type="protein sequence ID" value="RPE85949.1"/>
    <property type="molecule type" value="Genomic_DNA"/>
</dbReference>
<evidence type="ECO:0000313" key="1">
    <source>
        <dbReference type="EMBL" id="RPE85949.1"/>
    </source>
</evidence>
<accession>A0A3N4W0S3</accession>
<sequence>MAITLLFKQKISGPFFSKYVKFEKTDRLSLS</sequence>
<reference evidence="1 2" key="1">
    <citation type="submission" date="2018-11" db="EMBL/GenBank/DDBJ databases">
        <title>Genomic Encyclopedia of Type Strains, Phase IV (KMG-IV): sequencing the most valuable type-strain genomes for metagenomic binning, comparative biology and taxonomic classification.</title>
        <authorList>
            <person name="Goeker M."/>
        </authorList>
    </citation>
    <scope>NUCLEOTIDE SEQUENCE [LARGE SCALE GENOMIC DNA]</scope>
    <source>
        <strain evidence="1 2">DSM 27238</strain>
    </source>
</reference>
<dbReference type="AlphaFoldDB" id="A0A3N4W0S3"/>